<feature type="coiled-coil region" evidence="5">
    <location>
        <begin position="347"/>
        <end position="374"/>
    </location>
</feature>
<sequence length="376" mass="42304">MQIGYYSEQMFNNRYTDLLEREFPNLRYQIVSYGEVIKGRMTAEDWLAQNKDLDVIYVPRYQAEAFINSGRIKELDDLIKRDHFDLSAYVPQAIELARNYGDGKLYGIPVNYYAKALLVNRDLFKQFGVTPPADQQSWEEILTIASRFSSPDQPNLKGLQLAYQPSALIQEIGWGKGLAMVDDTGKKATFNSESWLPVWENVIAAMQSGSLTFENSPTIEAFLKGERAMVYASIDEFSAIRSNPASFEWSFVTAPVGTAGDNVTRQFAIDGFYALAGSSQHADMAWELLQFLSSEKAARWGDSFVYGFSTLQGRNDEQNAAFRKLDAGRPYEFNLSPKLISMLDATLQEVAGKKKELKVALTELQANAETVIAQEE</sequence>
<accession>A0ABV5KMW9</accession>
<comment type="caution">
    <text evidence="6">The sequence shown here is derived from an EMBL/GenBank/DDBJ whole genome shotgun (WGS) entry which is preliminary data.</text>
</comment>
<comment type="similarity">
    <text evidence="2">Belongs to the bacterial solute-binding protein 1 family.</text>
</comment>
<dbReference type="RefSeq" id="WP_377493984.1">
    <property type="nucleotide sequence ID" value="NZ_JBHMDO010000021.1"/>
</dbReference>
<organism evidence="6 7">
    <name type="scientific">Paenibacillus aurantiacus</name>
    <dbReference type="NCBI Taxonomy" id="1936118"/>
    <lineage>
        <taxon>Bacteria</taxon>
        <taxon>Bacillati</taxon>
        <taxon>Bacillota</taxon>
        <taxon>Bacilli</taxon>
        <taxon>Bacillales</taxon>
        <taxon>Paenibacillaceae</taxon>
        <taxon>Paenibacillus</taxon>
    </lineage>
</organism>
<protein>
    <submittedName>
        <fullName evidence="6">ABC transporter substrate-binding protein</fullName>
    </submittedName>
</protein>
<dbReference type="Gene3D" id="3.40.190.10">
    <property type="entry name" value="Periplasmic binding protein-like II"/>
    <property type="match status" value="1"/>
</dbReference>
<evidence type="ECO:0000256" key="4">
    <source>
        <dbReference type="ARBA" id="ARBA00022729"/>
    </source>
</evidence>
<reference evidence="6 7" key="1">
    <citation type="submission" date="2024-09" db="EMBL/GenBank/DDBJ databases">
        <authorList>
            <person name="Sun Q."/>
            <person name="Mori K."/>
        </authorList>
    </citation>
    <scope>NUCLEOTIDE SEQUENCE [LARGE SCALE GENOMIC DNA]</scope>
    <source>
        <strain evidence="6 7">TISTR 2452</strain>
    </source>
</reference>
<keyword evidence="4" id="KW-0732">Signal</keyword>
<evidence type="ECO:0000313" key="6">
    <source>
        <dbReference type="EMBL" id="MFB9326559.1"/>
    </source>
</evidence>
<evidence type="ECO:0000256" key="1">
    <source>
        <dbReference type="ARBA" id="ARBA00004196"/>
    </source>
</evidence>
<evidence type="ECO:0000256" key="2">
    <source>
        <dbReference type="ARBA" id="ARBA00008520"/>
    </source>
</evidence>
<dbReference type="PANTHER" id="PTHR43649">
    <property type="entry name" value="ARABINOSE-BINDING PROTEIN-RELATED"/>
    <property type="match status" value="1"/>
</dbReference>
<keyword evidence="3" id="KW-0813">Transport</keyword>
<keyword evidence="5" id="KW-0175">Coiled coil</keyword>
<gene>
    <name evidence="6" type="ORF">ACFFSY_11600</name>
</gene>
<dbReference type="PANTHER" id="PTHR43649:SF31">
    <property type="entry name" value="SN-GLYCEROL-3-PHOSPHATE-BINDING PERIPLASMIC PROTEIN UGPB"/>
    <property type="match status" value="1"/>
</dbReference>
<evidence type="ECO:0000313" key="7">
    <source>
        <dbReference type="Proteomes" id="UP001589747"/>
    </source>
</evidence>
<dbReference type="Pfam" id="PF13416">
    <property type="entry name" value="SBP_bac_8"/>
    <property type="match status" value="1"/>
</dbReference>
<dbReference type="InterPro" id="IPR006059">
    <property type="entry name" value="SBP"/>
</dbReference>
<dbReference type="SUPFAM" id="SSF53850">
    <property type="entry name" value="Periplasmic binding protein-like II"/>
    <property type="match status" value="1"/>
</dbReference>
<dbReference type="InterPro" id="IPR050490">
    <property type="entry name" value="Bact_solute-bd_prot1"/>
</dbReference>
<evidence type="ECO:0000256" key="3">
    <source>
        <dbReference type="ARBA" id="ARBA00022448"/>
    </source>
</evidence>
<name>A0ABV5KMW9_9BACL</name>
<proteinExistence type="inferred from homology"/>
<dbReference type="EMBL" id="JBHMDO010000021">
    <property type="protein sequence ID" value="MFB9326559.1"/>
    <property type="molecule type" value="Genomic_DNA"/>
</dbReference>
<dbReference type="Proteomes" id="UP001589747">
    <property type="component" value="Unassembled WGS sequence"/>
</dbReference>
<keyword evidence="7" id="KW-1185">Reference proteome</keyword>
<evidence type="ECO:0000256" key="5">
    <source>
        <dbReference type="SAM" id="Coils"/>
    </source>
</evidence>
<comment type="subcellular location">
    <subcellularLocation>
        <location evidence="1">Cell envelope</location>
    </subcellularLocation>
</comment>